<gene>
    <name evidence="7" type="ORF">C1C97_008785</name>
</gene>
<feature type="domain" description="Integrase catalytic" evidence="6">
    <location>
        <begin position="171"/>
        <end position="334"/>
    </location>
</feature>
<dbReference type="GO" id="GO:0015074">
    <property type="term" value="P:DNA integration"/>
    <property type="evidence" value="ECO:0007669"/>
    <property type="project" value="InterPro"/>
</dbReference>
<evidence type="ECO:0000256" key="5">
    <source>
        <dbReference type="ARBA" id="ARBA00023172"/>
    </source>
</evidence>
<comment type="similarity">
    <text evidence="2">Belongs to the transposase IS30 family.</text>
</comment>
<dbReference type="SUPFAM" id="SSF53098">
    <property type="entry name" value="Ribonuclease H-like"/>
    <property type="match status" value="1"/>
</dbReference>
<reference evidence="7 8" key="1">
    <citation type="submission" date="2018-10" db="EMBL/GenBank/DDBJ databases">
        <title>Kocuria tytouropygialis sp. nov., isolated from the uropygial gland of an American barn owl (Tyto furcata).</title>
        <authorList>
            <person name="Braun M.S."/>
            <person name="Wang E."/>
            <person name="Zimmermann S."/>
            <person name="Wagner H."/>
            <person name="Wink M."/>
        </authorList>
    </citation>
    <scope>NUCLEOTIDE SEQUENCE [LARGE SCALE GENOMIC DNA]</scope>
    <source>
        <strain evidence="7 8">442</strain>
    </source>
</reference>
<name>A0A495A7S0_9MICC</name>
<dbReference type="GO" id="GO:0005829">
    <property type="term" value="C:cytosol"/>
    <property type="evidence" value="ECO:0007669"/>
    <property type="project" value="TreeGrafter"/>
</dbReference>
<dbReference type="PANTHER" id="PTHR10948">
    <property type="entry name" value="TRANSPOSASE"/>
    <property type="match status" value="1"/>
</dbReference>
<evidence type="ECO:0000313" key="7">
    <source>
        <dbReference type="EMBL" id="RKQ35452.1"/>
    </source>
</evidence>
<dbReference type="Proteomes" id="UP000249516">
    <property type="component" value="Unassembled WGS sequence"/>
</dbReference>
<dbReference type="InterPro" id="IPR051917">
    <property type="entry name" value="Transposase-Integrase"/>
</dbReference>
<dbReference type="EMBL" id="PNJG02000002">
    <property type="protein sequence ID" value="RKQ35452.1"/>
    <property type="molecule type" value="Genomic_DNA"/>
</dbReference>
<dbReference type="InterPro" id="IPR001598">
    <property type="entry name" value="Transposase_IS30_CS"/>
</dbReference>
<dbReference type="InterPro" id="IPR053392">
    <property type="entry name" value="Transposase_IS30-like"/>
</dbReference>
<keyword evidence="8" id="KW-1185">Reference proteome</keyword>
<evidence type="ECO:0000256" key="4">
    <source>
        <dbReference type="ARBA" id="ARBA00023125"/>
    </source>
</evidence>
<dbReference type="InterPro" id="IPR001584">
    <property type="entry name" value="Integrase_cat-core"/>
</dbReference>
<dbReference type="Gene3D" id="3.30.420.10">
    <property type="entry name" value="Ribonuclease H-like superfamily/Ribonuclease H"/>
    <property type="match status" value="1"/>
</dbReference>
<comment type="function">
    <text evidence="1">Required for the transposition of the insertion element.</text>
</comment>
<comment type="caution">
    <text evidence="7">The sequence shown here is derived from an EMBL/GenBank/DDBJ whole genome shotgun (WGS) entry which is preliminary data.</text>
</comment>
<dbReference type="GO" id="GO:0004803">
    <property type="term" value="F:transposase activity"/>
    <property type="evidence" value="ECO:0007669"/>
    <property type="project" value="InterPro"/>
</dbReference>
<dbReference type="GO" id="GO:0006313">
    <property type="term" value="P:DNA transposition"/>
    <property type="evidence" value="ECO:0007669"/>
    <property type="project" value="InterPro"/>
</dbReference>
<dbReference type="OrthoDB" id="9803231at2"/>
<keyword evidence="4" id="KW-0238">DNA-binding</keyword>
<evidence type="ECO:0000259" key="6">
    <source>
        <dbReference type="PROSITE" id="PS50994"/>
    </source>
</evidence>
<dbReference type="InterPro" id="IPR012337">
    <property type="entry name" value="RNaseH-like_sf"/>
</dbReference>
<evidence type="ECO:0000313" key="8">
    <source>
        <dbReference type="Proteomes" id="UP000249516"/>
    </source>
</evidence>
<keyword evidence="5" id="KW-0233">DNA recombination</keyword>
<dbReference type="PROSITE" id="PS50994">
    <property type="entry name" value="INTEGRASE"/>
    <property type="match status" value="1"/>
</dbReference>
<protein>
    <submittedName>
        <fullName evidence="7">IS30 family transposase</fullName>
    </submittedName>
</protein>
<organism evidence="7 8">
    <name type="scientific">Kocuria tytonis</name>
    <dbReference type="NCBI Taxonomy" id="2054280"/>
    <lineage>
        <taxon>Bacteria</taxon>
        <taxon>Bacillati</taxon>
        <taxon>Actinomycetota</taxon>
        <taxon>Actinomycetes</taxon>
        <taxon>Micrococcales</taxon>
        <taxon>Micrococcaceae</taxon>
        <taxon>Kocuria</taxon>
    </lineage>
</organism>
<dbReference type="Pfam" id="PF00665">
    <property type="entry name" value="rve"/>
    <property type="match status" value="1"/>
</dbReference>
<dbReference type="PANTHER" id="PTHR10948:SF23">
    <property type="entry name" value="TRANSPOSASE INSI FOR INSERTION SEQUENCE ELEMENT IS30A-RELATED"/>
    <property type="match status" value="1"/>
</dbReference>
<dbReference type="InterPro" id="IPR036397">
    <property type="entry name" value="RNaseH_sf"/>
</dbReference>
<sequence length="337" mass="37986">MARLETVIDSRYLSLIERERIHDLRSRGDSIRSIGRALGRSASTISREIARNTATTVGYLPYAAHRIAAARRPRRRACKLESAGDLRAYVAAKLRKRWSPEQISHRLVKDFPDDQGMRVSTETIYQAIYVQGRGALKREIAASMRRGRTTRKPRRDPAKRTSRFVDPMVSIAERPAEAEDRAIPGHWEGDLIVGTMGRSAIGTLVERSSRFVTLVHLEHDHTAETVRDGLITTVADLPAALRRSLTWDQGTEMSGHVGFQTATDMAVYFCDPGSPWQRGSNENTNGLLRQYFPKGTDLSRHTPAELRRVAEDLNERPRKTLDWDTPAERLHALLNAS</sequence>
<dbReference type="GO" id="GO:0003677">
    <property type="term" value="F:DNA binding"/>
    <property type="evidence" value="ECO:0007669"/>
    <property type="project" value="UniProtKB-KW"/>
</dbReference>
<dbReference type="AlphaFoldDB" id="A0A495A7S0"/>
<keyword evidence="3" id="KW-0815">Transposition</keyword>
<evidence type="ECO:0000256" key="3">
    <source>
        <dbReference type="ARBA" id="ARBA00022578"/>
    </source>
</evidence>
<evidence type="ECO:0000256" key="2">
    <source>
        <dbReference type="ARBA" id="ARBA00006363"/>
    </source>
</evidence>
<evidence type="ECO:0000256" key="1">
    <source>
        <dbReference type="ARBA" id="ARBA00002190"/>
    </source>
</evidence>
<dbReference type="Pfam" id="PF13936">
    <property type="entry name" value="HTH_38"/>
    <property type="match status" value="1"/>
</dbReference>
<dbReference type="InterPro" id="IPR025246">
    <property type="entry name" value="IS30-like_HTH"/>
</dbReference>
<proteinExistence type="inferred from homology"/>
<dbReference type="PROSITE" id="PS01043">
    <property type="entry name" value="TRANSPOSASE_IS30"/>
    <property type="match status" value="1"/>
</dbReference>
<dbReference type="NCBIfam" id="NF033563">
    <property type="entry name" value="transpos_IS30"/>
    <property type="match status" value="1"/>
</dbReference>
<accession>A0A495A7S0</accession>